<sequence length="433" mass="47850">MNPMNRKSWTTLAENRALSTSAVLRSGPTGSAKLFADAEEEEALAPAPAARLHDPEQPNWTGDERVEDTILRMLVDKYKPLRTGTIQTADQKLRKSAPRVQEYHPDSPALNVNPRQTAPPPGASWSSVPLLPPGPPDHRPWHTEFKVPAHATPSIRTARFPLPAHAPRGIADLEQTRKTEKALNKTLGRLSRARESTLDYRLGLGLGAGTRRVNPVNMKGWTSLIEDKIEQARRAGLFASIKGRGRPLQRAPEEANPFLPREEFLMNRIVRRNGAAPPWVQLQADLDASLHTFRHLLRDAWTRHAVRALTLDGAPPPAPAIEAFRDAAWAAREASYHTAALAEVNGRVRAYNALAPYAVRRPLYVLADELARVYRDASAEVVQGVAARTKAAPATRVAAGRTAGGADADWAEWVLWARRLRDLLLSALRRLVR</sequence>
<reference evidence="3" key="1">
    <citation type="submission" date="2023-03" db="EMBL/GenBank/DDBJ databases">
        <title>Massive genome expansion in bonnet fungi (Mycena s.s.) driven by repeated elements and novel gene families across ecological guilds.</title>
        <authorList>
            <consortium name="Lawrence Berkeley National Laboratory"/>
            <person name="Harder C.B."/>
            <person name="Miyauchi S."/>
            <person name="Viragh M."/>
            <person name="Kuo A."/>
            <person name="Thoen E."/>
            <person name="Andreopoulos B."/>
            <person name="Lu D."/>
            <person name="Skrede I."/>
            <person name="Drula E."/>
            <person name="Henrissat B."/>
            <person name="Morin E."/>
            <person name="Kohler A."/>
            <person name="Barry K."/>
            <person name="LaButti K."/>
            <person name="Morin E."/>
            <person name="Salamov A."/>
            <person name="Lipzen A."/>
            <person name="Mereny Z."/>
            <person name="Hegedus B."/>
            <person name="Baldrian P."/>
            <person name="Stursova M."/>
            <person name="Weitz H."/>
            <person name="Taylor A."/>
            <person name="Grigoriev I.V."/>
            <person name="Nagy L.G."/>
            <person name="Martin F."/>
            <person name="Kauserud H."/>
        </authorList>
    </citation>
    <scope>NUCLEOTIDE SEQUENCE</scope>
    <source>
        <strain evidence="3">CBHHK067</strain>
    </source>
</reference>
<dbReference type="InterPro" id="IPR018961">
    <property type="entry name" value="DnaJ_homolog_subfam-C_membr-28"/>
</dbReference>
<evidence type="ECO:0000313" key="4">
    <source>
        <dbReference type="Proteomes" id="UP001221757"/>
    </source>
</evidence>
<dbReference type="AlphaFoldDB" id="A0AAD7C6E2"/>
<feature type="compositionally biased region" description="Basic and acidic residues" evidence="1">
    <location>
        <begin position="51"/>
        <end position="65"/>
    </location>
</feature>
<evidence type="ECO:0000313" key="3">
    <source>
        <dbReference type="EMBL" id="KAJ7640166.1"/>
    </source>
</evidence>
<gene>
    <name evidence="3" type="ORF">B0H17DRAFT_1149087</name>
</gene>
<dbReference type="PANTHER" id="PTHR39394:SF1">
    <property type="entry name" value="DNAJ HOMOLOGUE SUBFAMILY C MEMBER 28 CONSERVED DOMAIN-CONTAINING PROTEIN"/>
    <property type="match status" value="1"/>
</dbReference>
<organism evidence="3 4">
    <name type="scientific">Mycena rosella</name>
    <name type="common">Pink bonnet</name>
    <name type="synonym">Agaricus rosellus</name>
    <dbReference type="NCBI Taxonomy" id="1033263"/>
    <lineage>
        <taxon>Eukaryota</taxon>
        <taxon>Fungi</taxon>
        <taxon>Dikarya</taxon>
        <taxon>Basidiomycota</taxon>
        <taxon>Agaricomycotina</taxon>
        <taxon>Agaricomycetes</taxon>
        <taxon>Agaricomycetidae</taxon>
        <taxon>Agaricales</taxon>
        <taxon>Marasmiineae</taxon>
        <taxon>Mycenaceae</taxon>
        <taxon>Mycena</taxon>
    </lineage>
</organism>
<evidence type="ECO:0000259" key="2">
    <source>
        <dbReference type="Pfam" id="PF09350"/>
    </source>
</evidence>
<feature type="region of interest" description="Disordered" evidence="1">
    <location>
        <begin position="86"/>
        <end position="135"/>
    </location>
</feature>
<name>A0AAD7C6E2_MYCRO</name>
<feature type="domain" description="DnaJ homologue subfamily C member 28 conserved" evidence="2">
    <location>
        <begin position="224"/>
        <end position="294"/>
    </location>
</feature>
<evidence type="ECO:0000256" key="1">
    <source>
        <dbReference type="SAM" id="MobiDB-lite"/>
    </source>
</evidence>
<dbReference type="Proteomes" id="UP001221757">
    <property type="component" value="Unassembled WGS sequence"/>
</dbReference>
<dbReference type="Pfam" id="PF09350">
    <property type="entry name" value="DJC28_CD"/>
    <property type="match status" value="1"/>
</dbReference>
<protein>
    <recommendedName>
        <fullName evidence="2">DnaJ homologue subfamily C member 28 conserved domain-containing protein</fullName>
    </recommendedName>
</protein>
<accession>A0AAD7C6E2</accession>
<comment type="caution">
    <text evidence="3">The sequence shown here is derived from an EMBL/GenBank/DDBJ whole genome shotgun (WGS) entry which is preliminary data.</text>
</comment>
<dbReference type="EMBL" id="JARKIE010000434">
    <property type="protein sequence ID" value="KAJ7640166.1"/>
    <property type="molecule type" value="Genomic_DNA"/>
</dbReference>
<proteinExistence type="predicted"/>
<dbReference type="PANTHER" id="PTHR39394">
    <property type="entry name" value="YALI0E31793P"/>
    <property type="match status" value="1"/>
</dbReference>
<keyword evidence="4" id="KW-1185">Reference proteome</keyword>
<feature type="region of interest" description="Disordered" evidence="1">
    <location>
        <begin position="46"/>
        <end position="65"/>
    </location>
</feature>